<dbReference type="PATRIC" id="fig|512565.3.peg.2447"/>
<evidence type="ECO:0000256" key="2">
    <source>
        <dbReference type="ARBA" id="ARBA00022448"/>
    </source>
</evidence>
<dbReference type="InterPro" id="IPR015856">
    <property type="entry name" value="ABC_transpr_CbiO/EcfA_su"/>
</dbReference>
<name>I0H3T2_ACTM4</name>
<dbReference type="STRING" id="512565.AMIS_24490"/>
<dbReference type="SUPFAM" id="SSF52540">
    <property type="entry name" value="P-loop containing nucleoside triphosphate hydrolases"/>
    <property type="match status" value="2"/>
</dbReference>
<reference evidence="6 7" key="1">
    <citation type="submission" date="2012-02" db="EMBL/GenBank/DDBJ databases">
        <title>Complete genome sequence of Actinoplanes missouriensis 431 (= NBRC 102363).</title>
        <authorList>
            <person name="Ohnishi Y."/>
            <person name="Ishikawa J."/>
            <person name="Sekine M."/>
            <person name="Hosoyama A."/>
            <person name="Harada T."/>
            <person name="Narita H."/>
            <person name="Hata T."/>
            <person name="Konno Y."/>
            <person name="Tutikane K."/>
            <person name="Fujita N."/>
            <person name="Horinouchi S."/>
            <person name="Hayakawa M."/>
        </authorList>
    </citation>
    <scope>NUCLEOTIDE SEQUENCE [LARGE SCALE GENOMIC DNA]</scope>
    <source>
        <strain evidence="7">ATCC 14538 / DSM 43046 / CBS 188.64 / JCM 3121 / NBRC 102363 / NCIMB 12654 / NRRL B-3342 / UNCC 431</strain>
    </source>
</reference>
<dbReference type="CDD" id="cd03225">
    <property type="entry name" value="ABC_cobalt_CbiO_domain1"/>
    <property type="match status" value="2"/>
</dbReference>
<dbReference type="PROSITE" id="PS50893">
    <property type="entry name" value="ABC_TRANSPORTER_2"/>
    <property type="match status" value="2"/>
</dbReference>
<evidence type="ECO:0000256" key="1">
    <source>
        <dbReference type="ARBA" id="ARBA00005417"/>
    </source>
</evidence>
<dbReference type="NCBIfam" id="NF010167">
    <property type="entry name" value="PRK13648.1"/>
    <property type="match status" value="2"/>
</dbReference>
<evidence type="ECO:0000256" key="3">
    <source>
        <dbReference type="ARBA" id="ARBA00022741"/>
    </source>
</evidence>
<feature type="domain" description="ABC transporter" evidence="5">
    <location>
        <begin position="11"/>
        <end position="255"/>
    </location>
</feature>
<dbReference type="HOGENOM" id="CLU_000604_86_7_11"/>
<keyword evidence="4 6" id="KW-0067">ATP-binding</keyword>
<dbReference type="InterPro" id="IPR003439">
    <property type="entry name" value="ABC_transporter-like_ATP-bd"/>
</dbReference>
<keyword evidence="7" id="KW-1185">Reference proteome</keyword>
<dbReference type="SMART" id="SM00382">
    <property type="entry name" value="AAA"/>
    <property type="match status" value="2"/>
</dbReference>
<keyword evidence="3" id="KW-0547">Nucleotide-binding</keyword>
<evidence type="ECO:0000313" key="6">
    <source>
        <dbReference type="EMBL" id="BAL87669.1"/>
    </source>
</evidence>
<evidence type="ECO:0000313" key="7">
    <source>
        <dbReference type="Proteomes" id="UP000007882"/>
    </source>
</evidence>
<feature type="domain" description="ABC transporter" evidence="5">
    <location>
        <begin position="311"/>
        <end position="543"/>
    </location>
</feature>
<dbReference type="InterPro" id="IPR003593">
    <property type="entry name" value="AAA+_ATPase"/>
</dbReference>
<dbReference type="Pfam" id="PF00005">
    <property type="entry name" value="ABC_tran"/>
    <property type="match status" value="2"/>
</dbReference>
<dbReference type="InterPro" id="IPR027417">
    <property type="entry name" value="P-loop_NTPase"/>
</dbReference>
<organism evidence="6 7">
    <name type="scientific">Actinoplanes missouriensis (strain ATCC 14538 / DSM 43046 / CBS 188.64 / JCM 3121 / NBRC 102363 / NCIMB 12654 / NRRL B-3342 / UNCC 431)</name>
    <dbReference type="NCBI Taxonomy" id="512565"/>
    <lineage>
        <taxon>Bacteria</taxon>
        <taxon>Bacillati</taxon>
        <taxon>Actinomycetota</taxon>
        <taxon>Actinomycetes</taxon>
        <taxon>Micromonosporales</taxon>
        <taxon>Micromonosporaceae</taxon>
        <taxon>Actinoplanes</taxon>
    </lineage>
</organism>
<dbReference type="PANTHER" id="PTHR43553:SF19">
    <property type="entry name" value="HMP_THIAMINE IMPORT ATP-BINDING PROTEIN YKOD-RELATED"/>
    <property type="match status" value="1"/>
</dbReference>
<dbReference type="GO" id="GO:0042626">
    <property type="term" value="F:ATPase-coupled transmembrane transporter activity"/>
    <property type="evidence" value="ECO:0007669"/>
    <property type="project" value="TreeGrafter"/>
</dbReference>
<dbReference type="GO" id="GO:0016887">
    <property type="term" value="F:ATP hydrolysis activity"/>
    <property type="evidence" value="ECO:0007669"/>
    <property type="project" value="InterPro"/>
</dbReference>
<dbReference type="EMBL" id="AP012319">
    <property type="protein sequence ID" value="BAL87669.1"/>
    <property type="molecule type" value="Genomic_DNA"/>
</dbReference>
<proteinExistence type="inferred from homology"/>
<evidence type="ECO:0000256" key="4">
    <source>
        <dbReference type="ARBA" id="ARBA00022840"/>
    </source>
</evidence>
<sequence length="606" mass="64538">MPILMRMRVLVHLDGISVRHEIDGEWGPPRPRNVTARLHAGEVVLLLGPSGCGKSTLTLTVNGLIPQVIDAHMDGAVTVGGHDTRATPVPRLAAEVAMVFQDPDAQIVTATVFDEVCFGPENLLLPAEEVETRAEDALRRVGLWERRHDEPDRLSGGGRQRLAIACALALRTPMLVLDEPTANLDPAGVEEVFRTLRDITADRDRAVLLVEHHLDAAIDLVDRVIVLDAAGRVVLDGPARSTLADHADQLVELGVWLPTAALAALRLRTLGIELDPLPLTPRDLTSALDAISALPPLRQRAARAIDPQTAIRVRGLSVLRESTTILRDIDLDIMSGEFVAIVGSNGAGKTTLAQALAGVTTARRGTVVVDGLDPATADPRVLAERVGFVFQNPEHQFVTSRVEDELAYGLRVRKTPEDEVTTRVEELLHRLGLRELRSVHPFLISGGQKRRLSVGAALVTRPSVLVLDEPTFGQDRERAAELLALLDDLHAAGTTIVVVSHDMTLVAEHATRVIVLASASAHGGISASAHGGVSASASAIPSGGVSAGGRLIADGPPEQIFADADLLAAADLRPPPLALAARALVNHPQWHGLTRLADLPALEPSS</sequence>
<keyword evidence="2" id="KW-0813">Transport</keyword>
<protein>
    <submittedName>
        <fullName evidence="6">Putative ABC transporter ATP-binding protein</fullName>
    </submittedName>
</protein>
<evidence type="ECO:0000259" key="5">
    <source>
        <dbReference type="PROSITE" id="PS50893"/>
    </source>
</evidence>
<dbReference type="InterPro" id="IPR017871">
    <property type="entry name" value="ABC_transporter-like_CS"/>
</dbReference>
<dbReference type="Proteomes" id="UP000007882">
    <property type="component" value="Chromosome"/>
</dbReference>
<dbReference type="KEGG" id="ams:AMIS_24490"/>
<dbReference type="GO" id="GO:0043190">
    <property type="term" value="C:ATP-binding cassette (ABC) transporter complex"/>
    <property type="evidence" value="ECO:0007669"/>
    <property type="project" value="TreeGrafter"/>
</dbReference>
<dbReference type="Gene3D" id="3.40.50.300">
    <property type="entry name" value="P-loop containing nucleotide triphosphate hydrolases"/>
    <property type="match status" value="2"/>
</dbReference>
<dbReference type="InterPro" id="IPR050095">
    <property type="entry name" value="ECF_ABC_transporter_ATP-bd"/>
</dbReference>
<gene>
    <name evidence="6" type="ordered locus">AMIS_24490</name>
</gene>
<dbReference type="PANTHER" id="PTHR43553">
    <property type="entry name" value="HEAVY METAL TRANSPORTER"/>
    <property type="match status" value="1"/>
</dbReference>
<dbReference type="AlphaFoldDB" id="I0H3T2"/>
<dbReference type="eggNOG" id="COG4172">
    <property type="taxonomic scope" value="Bacteria"/>
</dbReference>
<comment type="similarity">
    <text evidence="1">Belongs to the ABC transporter superfamily.</text>
</comment>
<dbReference type="OrthoDB" id="501320at2"/>
<dbReference type="PROSITE" id="PS00211">
    <property type="entry name" value="ABC_TRANSPORTER_1"/>
    <property type="match status" value="1"/>
</dbReference>
<dbReference type="GO" id="GO:0005524">
    <property type="term" value="F:ATP binding"/>
    <property type="evidence" value="ECO:0007669"/>
    <property type="project" value="UniProtKB-KW"/>
</dbReference>
<accession>I0H3T2</accession>